<evidence type="ECO:0000313" key="2">
    <source>
        <dbReference type="EMBL" id="ADJ16627.1"/>
    </source>
</evidence>
<dbReference type="KEGG" id="hje:HacjB3_16356"/>
<accession>D8JBH4</accession>
<reference evidence="3 5" key="2">
    <citation type="journal article" date="2014" name="PLoS Genet.">
        <title>Phylogenetically driven sequencing of extremely halophilic archaea reveals strategies for static and dynamic osmo-response.</title>
        <authorList>
            <person name="Becker E.A."/>
            <person name="Seitzer P.M."/>
            <person name="Tritt A."/>
            <person name="Larsen D."/>
            <person name="Krusor M."/>
            <person name="Yao A.I."/>
            <person name="Wu D."/>
            <person name="Madern D."/>
            <person name="Eisen J.A."/>
            <person name="Darling A.E."/>
            <person name="Facciotti M.T."/>
        </authorList>
    </citation>
    <scope>NUCLEOTIDE SEQUENCE [LARGE SCALE GENOMIC DNA]</scope>
    <source>
        <strain evidence="3">B3</strain>
        <strain evidence="5">DSM 18796 / CECT 7217 / JCM 14584 / KCTC 4019 / B3</strain>
    </source>
</reference>
<reference evidence="2 4" key="1">
    <citation type="journal article" date="2010" name="J. Bacteriol.">
        <title>Complete genome sequence of Halalkalicoccus jeotgali B3(T), an extremely halophilic archaeon.</title>
        <authorList>
            <person name="Roh S.W."/>
            <person name="Nam Y.D."/>
            <person name="Nam S.H."/>
            <person name="Choi S.H."/>
            <person name="Park H.S."/>
            <person name="Bae J.W."/>
        </authorList>
    </citation>
    <scope>NUCLEOTIDE SEQUENCE [LARGE SCALE GENOMIC DNA]</scope>
    <source>
        <strain evidence="2">B3</strain>
        <strain evidence="4">DSM 18796 / CECT 7217 / JCM 14584 / KCTC 4019 / B3</strain>
        <plasmid evidence="4">1</plasmid>
    </source>
</reference>
<geneLocation type="plasmid" evidence="2 4">
    <name>1</name>
</geneLocation>
<dbReference type="Proteomes" id="UP000011645">
    <property type="component" value="Unassembled WGS sequence"/>
</dbReference>
<feature type="compositionally biased region" description="Polar residues" evidence="1">
    <location>
        <begin position="89"/>
        <end position="99"/>
    </location>
</feature>
<dbReference type="Gene3D" id="3.40.140.10">
    <property type="entry name" value="Cytidine Deaminase, domain 2"/>
    <property type="match status" value="1"/>
</dbReference>
<proteinExistence type="predicted"/>
<keyword evidence="5" id="KW-1185">Reference proteome</keyword>
<dbReference type="EMBL" id="CP002063">
    <property type="protein sequence ID" value="ADJ16627.1"/>
    <property type="molecule type" value="Genomic_DNA"/>
</dbReference>
<evidence type="ECO:0008006" key="6">
    <source>
        <dbReference type="Google" id="ProtNLM"/>
    </source>
</evidence>
<protein>
    <recommendedName>
        <fullName evidence="6">JAB domain-containing protein</fullName>
    </recommendedName>
</protein>
<name>D8JBH4_HALJB</name>
<dbReference type="HOGENOM" id="CLU_1792097_0_0_2"/>
<evidence type="ECO:0000256" key="1">
    <source>
        <dbReference type="SAM" id="MobiDB-lite"/>
    </source>
</evidence>
<dbReference type="AlphaFoldDB" id="D8JBH4"/>
<gene>
    <name evidence="2" type="ordered locus">HacjB3_16356</name>
    <name evidence="3" type="ORF">C497_00890</name>
</gene>
<evidence type="ECO:0000313" key="5">
    <source>
        <dbReference type="Proteomes" id="UP000011645"/>
    </source>
</evidence>
<dbReference type="eggNOG" id="arCOG13699">
    <property type="taxonomic scope" value="Archaea"/>
</dbReference>
<organism evidence="2 4">
    <name type="scientific">Halalkalicoccus jeotgali (strain DSM 18796 / CECT 7217 / JCM 14584 / KCTC 4019 / B3)</name>
    <dbReference type="NCBI Taxonomy" id="795797"/>
    <lineage>
        <taxon>Archaea</taxon>
        <taxon>Methanobacteriati</taxon>
        <taxon>Methanobacteriota</taxon>
        <taxon>Stenosarchaea group</taxon>
        <taxon>Halobacteria</taxon>
        <taxon>Halobacteriales</taxon>
        <taxon>Halococcaceae</taxon>
        <taxon>Halalkalicoccus</taxon>
    </lineage>
</organism>
<dbReference type="EMBL" id="AOHV01000005">
    <property type="protein sequence ID" value="ELY41276.1"/>
    <property type="molecule type" value="Genomic_DNA"/>
</dbReference>
<keyword evidence="2" id="KW-0614">Plasmid</keyword>
<dbReference type="SUPFAM" id="SSF102712">
    <property type="entry name" value="JAB1/MPN domain"/>
    <property type="match status" value="1"/>
</dbReference>
<dbReference type="Proteomes" id="UP000000390">
    <property type="component" value="Plasmid 1"/>
</dbReference>
<sequence>MIPPLRPLVFPQPVRGIVIPAEIRHAIESHVAAVHPKEAGGFLACTRQGDRLHAKRHVSLPNDAPMPRRRFSAVVDDRVPPPPRVFYHSHTSARSPSGHTRTDERSIPEPFSIVVFAPHGPILSYRAFKRRLFDWRELLIESKTGGGRFPRQL</sequence>
<evidence type="ECO:0000313" key="4">
    <source>
        <dbReference type="Proteomes" id="UP000000390"/>
    </source>
</evidence>
<feature type="region of interest" description="Disordered" evidence="1">
    <location>
        <begin position="86"/>
        <end position="105"/>
    </location>
</feature>
<evidence type="ECO:0000313" key="3">
    <source>
        <dbReference type="EMBL" id="ELY41276.1"/>
    </source>
</evidence>